<evidence type="ECO:0000313" key="7">
    <source>
        <dbReference type="EMBL" id="ALF47658.1"/>
    </source>
</evidence>
<evidence type="ECO:0000256" key="4">
    <source>
        <dbReference type="SAM" id="Phobius"/>
    </source>
</evidence>
<dbReference type="PATRIC" id="fig|199.248.peg.1012"/>
<dbReference type="Gene3D" id="3.30.450.20">
    <property type="entry name" value="PAS domain"/>
    <property type="match status" value="1"/>
</dbReference>
<dbReference type="AlphaFoldDB" id="A0A0M3V2C1"/>
<protein>
    <submittedName>
        <fullName evidence="7">MCP-domain signal transduction protein</fullName>
    </submittedName>
</protein>
<dbReference type="SMART" id="SM00304">
    <property type="entry name" value="HAMP"/>
    <property type="match status" value="1"/>
</dbReference>
<dbReference type="InterPro" id="IPR029151">
    <property type="entry name" value="Sensor-like_sf"/>
</dbReference>
<sequence>MNLRSILVKVSATIAVVLAVSMTCFVVYTSNILEREIKDGVLTTVEQNVELAMNTVKLFEKDNVSSSELIMSVFKEMIGKISTNHQMSKTDKYEAIDLISQNGILNNNYDILDKFNKATKGGISTIFAKSGDNFLRVSTSVTKADGSRAVGTMIDKNGQAYKNIMNKERYIGVVNLFGRNYMSIYDPIIENNEVIGILFVGYDPTEGLNNMKKTFSEMKLGKHGYFSLYNTKTGKFDFHPTKADQELNSELKTTMDNIVKKGKGIEPIIIDGVDCIVAFESFDKLDWMVLGSAVTDDFLTPLKVVSKNFIIASIIVTLLLIAVSMFLLKKMVANPIDRLGANLNAITSDFTIKIPIYGKDEIAKISRDINDFIERIRILISDTKHLSSENSSVANELSSTSLQTGKRVEKSTEIVEETNQRCKVMQENMKESLAVAQAGKDDLQKASTHIKTATEAIRSLSAQIIDSANVENQMADKIDQLSRDAEQVKSVLIVINDIADQTNLLALNAAIEAARAGEHGRGFAVVADEVRQLAERTQKSLTEINATINVIVQAINDSSEQMGINSKQVQELTHVASDVEKTINVMSETMNNAIAMSDKTMQDYIATGKNVNEIMEGISNINQISSENARSVEEIASAAEHLNKMTDALNSKLSVFRT</sequence>
<dbReference type="PROSITE" id="PS50111">
    <property type="entry name" value="CHEMOTAXIS_TRANSDUC_2"/>
    <property type="match status" value="1"/>
</dbReference>
<dbReference type="CDD" id="cd06225">
    <property type="entry name" value="HAMP"/>
    <property type="match status" value="1"/>
</dbReference>
<evidence type="ECO:0000259" key="5">
    <source>
        <dbReference type="PROSITE" id="PS50111"/>
    </source>
</evidence>
<dbReference type="InterPro" id="IPR004089">
    <property type="entry name" value="MCPsignal_dom"/>
</dbReference>
<proteinExistence type="inferred from homology"/>
<keyword evidence="4" id="KW-0472">Membrane</keyword>
<accession>A0A0M3V2C1</accession>
<dbReference type="SUPFAM" id="SSF103190">
    <property type="entry name" value="Sensory domain-like"/>
    <property type="match status" value="1"/>
</dbReference>
<keyword evidence="4" id="KW-1133">Transmembrane helix</keyword>
<dbReference type="EMBL" id="CP012541">
    <property type="protein sequence ID" value="ALF47658.1"/>
    <property type="molecule type" value="Genomic_DNA"/>
</dbReference>
<dbReference type="Proteomes" id="UP000066049">
    <property type="component" value="Chromosome"/>
</dbReference>
<keyword evidence="4" id="KW-0812">Transmembrane</keyword>
<gene>
    <name evidence="7" type="ORF">CCON33237_0979</name>
</gene>
<evidence type="ECO:0000256" key="1">
    <source>
        <dbReference type="ARBA" id="ARBA00023224"/>
    </source>
</evidence>
<dbReference type="PROSITE" id="PS50885">
    <property type="entry name" value="HAMP"/>
    <property type="match status" value="1"/>
</dbReference>
<dbReference type="KEGG" id="ccoc:CCON33237_0979"/>
<evidence type="ECO:0000256" key="2">
    <source>
        <dbReference type="ARBA" id="ARBA00029447"/>
    </source>
</evidence>
<comment type="similarity">
    <text evidence="2">Belongs to the methyl-accepting chemotaxis (MCP) protein family.</text>
</comment>
<dbReference type="InterPro" id="IPR003660">
    <property type="entry name" value="HAMP_dom"/>
</dbReference>
<organism evidence="7 8">
    <name type="scientific">Campylobacter concisus</name>
    <dbReference type="NCBI Taxonomy" id="199"/>
    <lineage>
        <taxon>Bacteria</taxon>
        <taxon>Pseudomonadati</taxon>
        <taxon>Campylobacterota</taxon>
        <taxon>Epsilonproteobacteria</taxon>
        <taxon>Campylobacterales</taxon>
        <taxon>Campylobacteraceae</taxon>
        <taxon>Campylobacter</taxon>
    </lineage>
</organism>
<dbReference type="GO" id="GO:0016020">
    <property type="term" value="C:membrane"/>
    <property type="evidence" value="ECO:0007669"/>
    <property type="project" value="InterPro"/>
</dbReference>
<dbReference type="SUPFAM" id="SSF58104">
    <property type="entry name" value="Methyl-accepting chemotaxis protein (MCP) signaling domain"/>
    <property type="match status" value="1"/>
</dbReference>
<dbReference type="Pfam" id="PF00672">
    <property type="entry name" value="HAMP"/>
    <property type="match status" value="1"/>
</dbReference>
<dbReference type="Pfam" id="PF17201">
    <property type="entry name" value="Cache_3-Cache_2"/>
    <property type="match status" value="1"/>
</dbReference>
<feature type="transmembrane region" description="Helical" evidence="4">
    <location>
        <begin position="309"/>
        <end position="328"/>
    </location>
</feature>
<feature type="domain" description="Methyl-accepting transducer" evidence="5">
    <location>
        <begin position="386"/>
        <end position="643"/>
    </location>
</feature>
<evidence type="ECO:0000259" key="6">
    <source>
        <dbReference type="PROSITE" id="PS50885"/>
    </source>
</evidence>
<evidence type="ECO:0000256" key="3">
    <source>
        <dbReference type="PROSITE-ProRule" id="PRU00284"/>
    </source>
</evidence>
<evidence type="ECO:0000313" key="8">
    <source>
        <dbReference type="Proteomes" id="UP000066049"/>
    </source>
</evidence>
<dbReference type="Pfam" id="PF00015">
    <property type="entry name" value="MCPsignal"/>
    <property type="match status" value="1"/>
</dbReference>
<dbReference type="SMART" id="SM00283">
    <property type="entry name" value="MA"/>
    <property type="match status" value="1"/>
</dbReference>
<feature type="domain" description="HAMP" evidence="6">
    <location>
        <begin position="330"/>
        <end position="381"/>
    </location>
</feature>
<dbReference type="PANTHER" id="PTHR32089">
    <property type="entry name" value="METHYL-ACCEPTING CHEMOTAXIS PROTEIN MCPB"/>
    <property type="match status" value="1"/>
</dbReference>
<dbReference type="InterPro" id="IPR033462">
    <property type="entry name" value="Cache_3-Cache_2"/>
</dbReference>
<dbReference type="PANTHER" id="PTHR32089:SF114">
    <property type="entry name" value="METHYL-ACCEPTING CHEMOTAXIS PROTEIN MCPB"/>
    <property type="match status" value="1"/>
</dbReference>
<dbReference type="Gene3D" id="1.10.287.950">
    <property type="entry name" value="Methyl-accepting chemotaxis protein"/>
    <property type="match status" value="1"/>
</dbReference>
<feature type="transmembrane region" description="Helical" evidence="4">
    <location>
        <begin position="6"/>
        <end position="28"/>
    </location>
</feature>
<dbReference type="GO" id="GO:0007165">
    <property type="term" value="P:signal transduction"/>
    <property type="evidence" value="ECO:0007669"/>
    <property type="project" value="UniProtKB-KW"/>
</dbReference>
<reference evidence="8" key="1">
    <citation type="submission" date="2015-08" db="EMBL/GenBank/DDBJ databases">
        <title>Comparative genomics of the Campylobacter concisus group.</title>
        <authorList>
            <person name="Miller W.G."/>
            <person name="Yee E."/>
            <person name="Chapman M.H."/>
            <person name="Huynh S."/>
            <person name="Bono J.L."/>
            <person name="On S.L.W."/>
            <person name="St Leger J."/>
            <person name="Foster G."/>
            <person name="Parker C.T."/>
        </authorList>
    </citation>
    <scope>NUCLEOTIDE SEQUENCE [LARGE SCALE GENOMIC DNA]</scope>
    <source>
        <strain evidence="8">ATCC 33237</strain>
    </source>
</reference>
<dbReference type="SMR" id="A0A0M3V2C1"/>
<keyword evidence="1 3" id="KW-0807">Transducer</keyword>
<name>A0A0M3V2C1_9BACT</name>